<evidence type="ECO:0000256" key="4">
    <source>
        <dbReference type="RuleBase" id="RU003690"/>
    </source>
</evidence>
<sequence>MKKERGKKLLYLVLLRILIVPIVFGIFLFFSSQAGYFNKNIPSPKNNPSPPQDQAQNKEVTYINEKFEDIIFPENFFFGTASSDFQTTGGNGLTDWNNYIQTFNPPLVGPGIGTDFLNRYKEDFDLAGEIGIQVHRLSLEWSRIEPEEGRWDKNAIEKYKEIFGYMKTKGIEPMICLNHFALPLWVVEKGGYESKEFKSYYARYAKVVAETIGKPLKIKWWLTFNEPQVILGQSYIKGAWPPYKTIDNLQDTEGTQRLALVINNLMEAHRLSYRSIHEAMDGHVGKNKIMVGLASVPGVFYPNDAESPLDQLSVNMFNFIGVLMFDFTLGTSDRDFIGLNYYGRTLLKFHISLAYNVLPWLDAKRPFVVEWVSLQQNRLNHRPKEFYPKGLYDLIKKFKNLDLPIVVTENGIQDSDDKFREEFIVIHLKAIHDAMKDGANVVGYQYWTLADTWEWDGFFSQMGLIEIDRNNNLERKLRPSVLTYAEIINTKTIKKELLEKHKELMSKIETSN</sequence>
<dbReference type="PANTHER" id="PTHR10353:SF209">
    <property type="entry name" value="GALACTOLIPID GALACTOSYLTRANSFERASE SFR2, CHLOROPLASTIC"/>
    <property type="match status" value="1"/>
</dbReference>
<feature type="transmembrane region" description="Helical" evidence="5">
    <location>
        <begin position="9"/>
        <end position="30"/>
    </location>
</feature>
<organism evidence="6 7">
    <name type="scientific">Candidatus Yanofskybacteria bacterium RIFCSPHIGHO2_02_FULL_38_22b</name>
    <dbReference type="NCBI Taxonomy" id="1802673"/>
    <lineage>
        <taxon>Bacteria</taxon>
        <taxon>Candidatus Yanofskyibacteriota</taxon>
    </lineage>
</organism>
<dbReference type="Gene3D" id="3.20.20.80">
    <property type="entry name" value="Glycosidases"/>
    <property type="match status" value="1"/>
</dbReference>
<evidence type="ECO:0000313" key="6">
    <source>
        <dbReference type="EMBL" id="OGN07310.1"/>
    </source>
</evidence>
<dbReference type="PANTHER" id="PTHR10353">
    <property type="entry name" value="GLYCOSYL HYDROLASE"/>
    <property type="match status" value="1"/>
</dbReference>
<dbReference type="EMBL" id="MGJN01000007">
    <property type="protein sequence ID" value="OGN07310.1"/>
    <property type="molecule type" value="Genomic_DNA"/>
</dbReference>
<keyword evidence="5" id="KW-0812">Transmembrane</keyword>
<keyword evidence="5" id="KW-1133">Transmembrane helix</keyword>
<evidence type="ECO:0008006" key="8">
    <source>
        <dbReference type="Google" id="ProtNLM"/>
    </source>
</evidence>
<dbReference type="SUPFAM" id="SSF51445">
    <property type="entry name" value="(Trans)glycosidases"/>
    <property type="match status" value="1"/>
</dbReference>
<gene>
    <name evidence="6" type="ORF">A3B86_00965</name>
</gene>
<evidence type="ECO:0000313" key="7">
    <source>
        <dbReference type="Proteomes" id="UP000176834"/>
    </source>
</evidence>
<dbReference type="PRINTS" id="PR00131">
    <property type="entry name" value="GLHYDRLASE1"/>
</dbReference>
<keyword evidence="2" id="KW-0378">Hydrolase</keyword>
<evidence type="ECO:0000256" key="3">
    <source>
        <dbReference type="ARBA" id="ARBA00023295"/>
    </source>
</evidence>
<dbReference type="GO" id="GO:0008422">
    <property type="term" value="F:beta-glucosidase activity"/>
    <property type="evidence" value="ECO:0007669"/>
    <property type="project" value="TreeGrafter"/>
</dbReference>
<dbReference type="AlphaFoldDB" id="A0A1F8F3Z9"/>
<reference evidence="6 7" key="1">
    <citation type="journal article" date="2016" name="Nat. Commun.">
        <title>Thousands of microbial genomes shed light on interconnected biogeochemical processes in an aquifer system.</title>
        <authorList>
            <person name="Anantharaman K."/>
            <person name="Brown C.T."/>
            <person name="Hug L.A."/>
            <person name="Sharon I."/>
            <person name="Castelle C.J."/>
            <person name="Probst A.J."/>
            <person name="Thomas B.C."/>
            <person name="Singh A."/>
            <person name="Wilkins M.J."/>
            <person name="Karaoz U."/>
            <person name="Brodie E.L."/>
            <person name="Williams K.H."/>
            <person name="Hubbard S.S."/>
            <person name="Banfield J.F."/>
        </authorList>
    </citation>
    <scope>NUCLEOTIDE SEQUENCE [LARGE SCALE GENOMIC DNA]</scope>
</reference>
<comment type="similarity">
    <text evidence="1 4">Belongs to the glycosyl hydrolase 1 family.</text>
</comment>
<keyword evidence="5" id="KW-0472">Membrane</keyword>
<comment type="caution">
    <text evidence="6">The sequence shown here is derived from an EMBL/GenBank/DDBJ whole genome shotgun (WGS) entry which is preliminary data.</text>
</comment>
<name>A0A1F8F3Z9_9BACT</name>
<keyword evidence="3" id="KW-0326">Glycosidase</keyword>
<dbReference type="InterPro" id="IPR001360">
    <property type="entry name" value="Glyco_hydro_1"/>
</dbReference>
<dbReference type="Pfam" id="PF00232">
    <property type="entry name" value="Glyco_hydro_1"/>
    <property type="match status" value="2"/>
</dbReference>
<proteinExistence type="inferred from homology"/>
<evidence type="ECO:0000256" key="2">
    <source>
        <dbReference type="ARBA" id="ARBA00022801"/>
    </source>
</evidence>
<accession>A0A1F8F3Z9</accession>
<dbReference type="Proteomes" id="UP000176834">
    <property type="component" value="Unassembled WGS sequence"/>
</dbReference>
<evidence type="ECO:0000256" key="1">
    <source>
        <dbReference type="ARBA" id="ARBA00010838"/>
    </source>
</evidence>
<protein>
    <recommendedName>
        <fullName evidence="8">Glycoside hydrolase family 1</fullName>
    </recommendedName>
</protein>
<evidence type="ECO:0000256" key="5">
    <source>
        <dbReference type="SAM" id="Phobius"/>
    </source>
</evidence>
<dbReference type="InterPro" id="IPR017853">
    <property type="entry name" value="GH"/>
</dbReference>
<dbReference type="GO" id="GO:0005975">
    <property type="term" value="P:carbohydrate metabolic process"/>
    <property type="evidence" value="ECO:0007669"/>
    <property type="project" value="InterPro"/>
</dbReference>